<protein>
    <submittedName>
        <fullName evidence="2">Winged helix-turn-helix transcriptional regulator</fullName>
    </submittedName>
</protein>
<dbReference type="InterPro" id="IPR000835">
    <property type="entry name" value="HTH_MarR-typ"/>
</dbReference>
<dbReference type="RefSeq" id="WP_181889465.1">
    <property type="nucleotide sequence ID" value="NZ_CP170998.1"/>
</dbReference>
<evidence type="ECO:0000313" key="2">
    <source>
        <dbReference type="EMBL" id="MBA5244914.1"/>
    </source>
</evidence>
<gene>
    <name evidence="2" type="ORF">H0193_08870</name>
</gene>
<evidence type="ECO:0000259" key="1">
    <source>
        <dbReference type="Pfam" id="PF12802"/>
    </source>
</evidence>
<dbReference type="AlphaFoldDB" id="A0A7W2EC24"/>
<keyword evidence="3" id="KW-1185">Reference proteome</keyword>
<dbReference type="Proteomes" id="UP000523682">
    <property type="component" value="Unassembled WGS sequence"/>
</dbReference>
<proteinExistence type="predicted"/>
<feature type="domain" description="HTH marR-type" evidence="1">
    <location>
        <begin position="20"/>
        <end position="77"/>
    </location>
</feature>
<dbReference type="InterPro" id="IPR036390">
    <property type="entry name" value="WH_DNA-bd_sf"/>
</dbReference>
<dbReference type="Pfam" id="PF12802">
    <property type="entry name" value="MarR_2"/>
    <property type="match status" value="1"/>
</dbReference>
<name>A0A7W2EC24_9CORY</name>
<organism evidence="2 3">
    <name type="scientific">Corynebacterium haemomassiliense</name>
    <dbReference type="NCBI Taxonomy" id="2754726"/>
    <lineage>
        <taxon>Bacteria</taxon>
        <taxon>Bacillati</taxon>
        <taxon>Actinomycetota</taxon>
        <taxon>Actinomycetes</taxon>
        <taxon>Mycobacteriales</taxon>
        <taxon>Corynebacteriaceae</taxon>
        <taxon>Corynebacterium</taxon>
    </lineage>
</organism>
<sequence length="228" mass="24726">MERPHAPRPAGELLNAVGHLSLKQLEVFHVIQENPDGIQVAEIGKALGMHPNTVRGHLEELLSAGVVSRRVAPGTGRGRPSHIYTARVARTNLASHSMIALVEVLASTLADQDTDSAKRLGRQWAERVNTRRHDNLRVDLDTAERHTCQTLREMGFDPAPRPDAATAKVREVGLNACPFIAEVGTRPAPVVCALHEGFLDQGAGDVKVQLIPHDRPGQCGARLTKQEG</sequence>
<accession>A0A7W2EC24</accession>
<dbReference type="GO" id="GO:0003700">
    <property type="term" value="F:DNA-binding transcription factor activity"/>
    <property type="evidence" value="ECO:0007669"/>
    <property type="project" value="InterPro"/>
</dbReference>
<dbReference type="EMBL" id="JACDTZ010000001">
    <property type="protein sequence ID" value="MBA5244914.1"/>
    <property type="molecule type" value="Genomic_DNA"/>
</dbReference>
<reference evidence="2 3" key="1">
    <citation type="submission" date="2020-07" db="EMBL/GenBank/DDBJ databases">
        <title>Draft genome and description of Corynebacterium haemomassiliense strain Marseile-Q3615 sp. nov.</title>
        <authorList>
            <person name="Boxberger M."/>
            <person name="La Scola B."/>
        </authorList>
    </citation>
    <scope>NUCLEOTIDE SEQUENCE [LARGE SCALE GENOMIC DNA]</scope>
    <source>
        <strain evidence="2 3">Marseille-Q3615</strain>
    </source>
</reference>
<comment type="caution">
    <text evidence="2">The sequence shown here is derived from an EMBL/GenBank/DDBJ whole genome shotgun (WGS) entry which is preliminary data.</text>
</comment>
<dbReference type="InterPro" id="IPR036388">
    <property type="entry name" value="WH-like_DNA-bd_sf"/>
</dbReference>
<dbReference type="Gene3D" id="1.10.10.10">
    <property type="entry name" value="Winged helix-like DNA-binding domain superfamily/Winged helix DNA-binding domain"/>
    <property type="match status" value="1"/>
</dbReference>
<dbReference type="SUPFAM" id="SSF46785">
    <property type="entry name" value="Winged helix' DNA-binding domain"/>
    <property type="match status" value="1"/>
</dbReference>
<evidence type="ECO:0000313" key="3">
    <source>
        <dbReference type="Proteomes" id="UP000523682"/>
    </source>
</evidence>